<evidence type="ECO:0000256" key="2">
    <source>
        <dbReference type="SAM" id="Phobius"/>
    </source>
</evidence>
<keyword evidence="2" id="KW-0472">Membrane</keyword>
<keyword evidence="2" id="KW-1133">Transmembrane helix</keyword>
<evidence type="ECO:0000313" key="3">
    <source>
        <dbReference type="EMBL" id="KAF3944180.1"/>
    </source>
</evidence>
<accession>A0A8J4Q5D9</accession>
<dbReference type="Proteomes" id="UP000737018">
    <property type="component" value="Unassembled WGS sequence"/>
</dbReference>
<feature type="region of interest" description="Disordered" evidence="1">
    <location>
        <begin position="1"/>
        <end position="56"/>
    </location>
</feature>
<feature type="transmembrane region" description="Helical" evidence="2">
    <location>
        <begin position="68"/>
        <end position="89"/>
    </location>
</feature>
<name>A0A8J4Q5D9_9ROSI</name>
<dbReference type="AlphaFoldDB" id="A0A8J4Q5D9"/>
<feature type="compositionally biased region" description="Polar residues" evidence="1">
    <location>
        <begin position="1"/>
        <end position="13"/>
    </location>
</feature>
<sequence>MPTIPTTPQTSNRGRAPSSDHPHATSTIQKSRGSHPAHGPSTTLVGNTPNLTGPKGFRLDVRQRTIPSFLQVILFQFKCLFSVFCIFATL</sequence>
<proteinExistence type="predicted"/>
<comment type="caution">
    <text evidence="3">The sequence shown here is derived from an EMBL/GenBank/DDBJ whole genome shotgun (WGS) entry which is preliminary data.</text>
</comment>
<evidence type="ECO:0000313" key="4">
    <source>
        <dbReference type="Proteomes" id="UP000737018"/>
    </source>
</evidence>
<feature type="compositionally biased region" description="Polar residues" evidence="1">
    <location>
        <begin position="40"/>
        <end position="51"/>
    </location>
</feature>
<organism evidence="3 4">
    <name type="scientific">Castanea mollissima</name>
    <name type="common">Chinese chestnut</name>
    <dbReference type="NCBI Taxonomy" id="60419"/>
    <lineage>
        <taxon>Eukaryota</taxon>
        <taxon>Viridiplantae</taxon>
        <taxon>Streptophyta</taxon>
        <taxon>Embryophyta</taxon>
        <taxon>Tracheophyta</taxon>
        <taxon>Spermatophyta</taxon>
        <taxon>Magnoliopsida</taxon>
        <taxon>eudicotyledons</taxon>
        <taxon>Gunneridae</taxon>
        <taxon>Pentapetalae</taxon>
        <taxon>rosids</taxon>
        <taxon>fabids</taxon>
        <taxon>Fagales</taxon>
        <taxon>Fagaceae</taxon>
        <taxon>Castanea</taxon>
    </lineage>
</organism>
<gene>
    <name evidence="3" type="ORF">CMV_029335</name>
</gene>
<protein>
    <submittedName>
        <fullName evidence="3">Uncharacterized protein</fullName>
    </submittedName>
</protein>
<reference evidence="3" key="1">
    <citation type="submission" date="2020-03" db="EMBL/GenBank/DDBJ databases">
        <title>Castanea mollissima Vanexum genome sequencing.</title>
        <authorList>
            <person name="Staton M."/>
        </authorList>
    </citation>
    <scope>NUCLEOTIDE SEQUENCE</scope>
    <source>
        <tissue evidence="3">Leaf</tissue>
    </source>
</reference>
<evidence type="ECO:0000256" key="1">
    <source>
        <dbReference type="SAM" id="MobiDB-lite"/>
    </source>
</evidence>
<dbReference type="EMBL" id="JRKL02012675">
    <property type="protein sequence ID" value="KAF3944180.1"/>
    <property type="molecule type" value="Genomic_DNA"/>
</dbReference>
<keyword evidence="4" id="KW-1185">Reference proteome</keyword>
<keyword evidence="2" id="KW-0812">Transmembrane</keyword>